<dbReference type="SUPFAM" id="SSF49998">
    <property type="entry name" value="Amine oxidase catalytic domain"/>
    <property type="match status" value="1"/>
</dbReference>
<keyword evidence="4 11" id="KW-0479">Metal-binding</keyword>
<dbReference type="GO" id="GO:0008131">
    <property type="term" value="F:primary methylamine oxidase activity"/>
    <property type="evidence" value="ECO:0007669"/>
    <property type="project" value="InterPro"/>
</dbReference>
<dbReference type="STRING" id="5539.A0A3E2HL87"/>
<keyword evidence="8" id="KW-1015">Disulfide bond</keyword>
<comment type="subunit">
    <text evidence="3">Homodimer.</text>
</comment>
<evidence type="ECO:0000256" key="9">
    <source>
        <dbReference type="PIRSR" id="PIRSR600269-50"/>
    </source>
</evidence>
<feature type="domain" description="Copper amine oxidase catalytic" evidence="12">
    <location>
        <begin position="243"/>
        <end position="640"/>
    </location>
</feature>
<comment type="PTM">
    <text evidence="10 11">Topaquinone (TPQ) is generated by copper-dependent autoxidation of a specific tyrosyl residue.</text>
</comment>
<evidence type="ECO:0000256" key="1">
    <source>
        <dbReference type="ARBA" id="ARBA00001935"/>
    </source>
</evidence>
<evidence type="ECO:0000256" key="11">
    <source>
        <dbReference type="RuleBase" id="RU000672"/>
    </source>
</evidence>
<name>A0A3E2HL87_SCYLI</name>
<evidence type="ECO:0000256" key="8">
    <source>
        <dbReference type="ARBA" id="ARBA00023157"/>
    </source>
</evidence>
<dbReference type="OrthoDB" id="5379943at2759"/>
<comment type="cofactor">
    <cofactor evidence="11">
        <name>Cu cation</name>
        <dbReference type="ChEBI" id="CHEBI:23378"/>
    </cofactor>
    <text evidence="11">Contains 1 topaquinone per subunit.</text>
</comment>
<dbReference type="FunFam" id="3.10.450.40:FF:000011">
    <property type="entry name" value="Amine oxidase"/>
    <property type="match status" value="1"/>
</dbReference>
<dbReference type="GO" id="GO:0005507">
    <property type="term" value="F:copper ion binding"/>
    <property type="evidence" value="ECO:0007669"/>
    <property type="project" value="InterPro"/>
</dbReference>
<dbReference type="PANTHER" id="PTHR10638">
    <property type="entry name" value="COPPER AMINE OXIDASE"/>
    <property type="match status" value="1"/>
</dbReference>
<dbReference type="Proteomes" id="UP000258309">
    <property type="component" value="Unassembled WGS sequence"/>
</dbReference>
<feature type="domain" description="Amidase" evidence="13">
    <location>
        <begin position="712"/>
        <end position="1018"/>
    </location>
</feature>
<dbReference type="Gene3D" id="3.90.1300.10">
    <property type="entry name" value="Amidase signature (AS) domain"/>
    <property type="match status" value="1"/>
</dbReference>
<dbReference type="InterPro" id="IPR000269">
    <property type="entry name" value="Cu_amine_oxidase"/>
</dbReference>
<feature type="modified residue" description="2',4',5'-topaquinone" evidence="10">
    <location>
        <position position="399"/>
    </location>
</feature>
<evidence type="ECO:0000256" key="6">
    <source>
        <dbReference type="ARBA" id="ARBA00023002"/>
    </source>
</evidence>
<dbReference type="InterPro" id="IPR023631">
    <property type="entry name" value="Amidase_dom"/>
</dbReference>
<dbReference type="NCBIfam" id="NF005127">
    <property type="entry name" value="PRK06565.1"/>
    <property type="match status" value="1"/>
</dbReference>
<keyword evidence="6 11" id="KW-0560">Oxidoreductase</keyword>
<dbReference type="InterPro" id="IPR016182">
    <property type="entry name" value="Cu_amine_oxidase_N-reg"/>
</dbReference>
<keyword evidence="5 9" id="KW-0801">TPQ</keyword>
<dbReference type="Gene3D" id="3.10.450.40">
    <property type="match status" value="2"/>
</dbReference>
<comment type="cofactor">
    <cofactor evidence="1">
        <name>Cu cation</name>
        <dbReference type="ChEBI" id="CHEBI:23378"/>
    </cofactor>
</comment>
<feature type="active site" description="Schiff-base intermediate with substrate; via topaquinone" evidence="9">
    <location>
        <position position="399"/>
    </location>
</feature>
<evidence type="ECO:0000313" key="15">
    <source>
        <dbReference type="EMBL" id="RFU34157.1"/>
    </source>
</evidence>
<dbReference type="InterPro" id="IPR036928">
    <property type="entry name" value="AS_sf"/>
</dbReference>
<dbReference type="InterPro" id="IPR049948">
    <property type="entry name" value="Cu_Am_ox_TPQ-bd"/>
</dbReference>
<dbReference type="InterPro" id="IPR015800">
    <property type="entry name" value="Cu_amine_oxidase_N2"/>
</dbReference>
<evidence type="ECO:0000259" key="12">
    <source>
        <dbReference type="Pfam" id="PF01179"/>
    </source>
</evidence>
<accession>A0A3E2HL87</accession>
<feature type="domain" description="Copper amine oxidase N2-terminal" evidence="14">
    <location>
        <begin position="12"/>
        <end position="74"/>
    </location>
</feature>
<dbReference type="InterPro" id="IPR036460">
    <property type="entry name" value="Cu_amine_oxidase_C_sf"/>
</dbReference>
<feature type="domain" description="Amidase" evidence="13">
    <location>
        <begin position="1125"/>
        <end position="1221"/>
    </location>
</feature>
<dbReference type="PANTHER" id="PTHR10638:SF92">
    <property type="entry name" value="AMINE OXIDASE"/>
    <property type="match status" value="1"/>
</dbReference>
<dbReference type="Pfam" id="PF01179">
    <property type="entry name" value="Cu_amine_oxid"/>
    <property type="match status" value="1"/>
</dbReference>
<evidence type="ECO:0000256" key="5">
    <source>
        <dbReference type="ARBA" id="ARBA00022772"/>
    </source>
</evidence>
<dbReference type="Gene3D" id="2.70.98.20">
    <property type="entry name" value="Copper amine oxidase, catalytic domain"/>
    <property type="match status" value="1"/>
</dbReference>
<gene>
    <name evidence="15" type="ORF">B7463_g2143</name>
</gene>
<comment type="similarity">
    <text evidence="2 11">Belongs to the copper/topaquinone oxidase family.</text>
</comment>
<dbReference type="GO" id="GO:0048038">
    <property type="term" value="F:quinone binding"/>
    <property type="evidence" value="ECO:0007669"/>
    <property type="project" value="InterPro"/>
</dbReference>
<evidence type="ECO:0000313" key="16">
    <source>
        <dbReference type="Proteomes" id="UP000258309"/>
    </source>
</evidence>
<dbReference type="GO" id="GO:0009308">
    <property type="term" value="P:amine metabolic process"/>
    <property type="evidence" value="ECO:0007669"/>
    <property type="project" value="UniProtKB-UniRule"/>
</dbReference>
<comment type="caution">
    <text evidence="15">The sequence shown here is derived from an EMBL/GenBank/DDBJ whole genome shotgun (WGS) entry which is preliminary data.</text>
</comment>
<evidence type="ECO:0000259" key="14">
    <source>
        <dbReference type="Pfam" id="PF02727"/>
    </source>
</evidence>
<dbReference type="Pfam" id="PF01425">
    <property type="entry name" value="Amidase"/>
    <property type="match status" value="2"/>
</dbReference>
<protein>
    <recommendedName>
        <fullName evidence="11">Amine oxidase</fullName>
        <ecNumber evidence="11">1.4.3.-</ecNumber>
    </recommendedName>
</protein>
<keyword evidence="16" id="KW-1185">Reference proteome</keyword>
<dbReference type="PROSITE" id="PS01164">
    <property type="entry name" value="COPPER_AMINE_OXID_1"/>
    <property type="match status" value="1"/>
</dbReference>
<evidence type="ECO:0000256" key="10">
    <source>
        <dbReference type="PIRSR" id="PIRSR600269-51"/>
    </source>
</evidence>
<evidence type="ECO:0000256" key="3">
    <source>
        <dbReference type="ARBA" id="ARBA00011738"/>
    </source>
</evidence>
<dbReference type="EC" id="1.4.3.-" evidence="11"/>
<keyword evidence="7 11" id="KW-0186">Copper</keyword>
<evidence type="ECO:0000259" key="13">
    <source>
        <dbReference type="Pfam" id="PF01425"/>
    </source>
</evidence>
<feature type="non-terminal residue" evidence="15">
    <location>
        <position position="1"/>
    </location>
</feature>
<feature type="active site" description="Proton acceptor" evidence="9">
    <location>
        <position position="315"/>
    </location>
</feature>
<dbReference type="FunFam" id="2.70.98.20:FF:000001">
    <property type="entry name" value="Amine oxidase"/>
    <property type="match status" value="1"/>
</dbReference>
<organism evidence="15 16">
    <name type="scientific">Scytalidium lignicola</name>
    <name type="common">Hyphomycete</name>
    <dbReference type="NCBI Taxonomy" id="5539"/>
    <lineage>
        <taxon>Eukaryota</taxon>
        <taxon>Fungi</taxon>
        <taxon>Dikarya</taxon>
        <taxon>Ascomycota</taxon>
        <taxon>Pezizomycotina</taxon>
        <taxon>Leotiomycetes</taxon>
        <taxon>Leotiomycetes incertae sedis</taxon>
        <taxon>Scytalidium</taxon>
    </lineage>
</organism>
<dbReference type="SUPFAM" id="SSF54416">
    <property type="entry name" value="Amine oxidase N-terminal region"/>
    <property type="match status" value="2"/>
</dbReference>
<reference evidence="15 16" key="1">
    <citation type="submission" date="2018-05" db="EMBL/GenBank/DDBJ databases">
        <title>Draft genome sequence of Scytalidium lignicola DSM 105466, a ubiquitous saprotrophic fungus.</title>
        <authorList>
            <person name="Buettner E."/>
            <person name="Gebauer A.M."/>
            <person name="Hofrichter M."/>
            <person name="Liers C."/>
            <person name="Kellner H."/>
        </authorList>
    </citation>
    <scope>NUCLEOTIDE SEQUENCE [LARGE SCALE GENOMIC DNA]</scope>
    <source>
        <strain evidence="15 16">DSM 105466</strain>
    </source>
</reference>
<sequence length="1424" mass="157672">MTLYCTTRMELHPFDPITPNEITRSVNILRAAFPSVNLRFKLIDVREPTKGTLIPFLEAERLGQKLPPTPSRVIQALFHRLDNGDFLKALLDIKNGQIAMLKTLPKEVQGPVDIDEMLEVEQLCLRHPAVQAEIAKMKLPEGYTVCNDPWIYGTDDPNESRRLFQCYMYIMECGHAETNHYSLPCSFSPVFDALTGELVRMDYLPTGSGHEFFPTTPWKRVKAVEYAADLHKMPMRTDLKPYTVQQLEGPSYQVTGNLVTWQKWRFRVGFNSREGMILYNVTYDSRNIFYRLALSEMTVPYGDPRRPYHRKQAFDVGDVGLGVTANQLSLGCDCLGYIKYFDGYRSDSKGNPVLLKNVICLHEQDAGLLFKHTNYRTSAATVVRNRQLVVQMICTVSNYEYIFAWTFDQAAGLEFEVRATGILSTMPIAEGVTVPWGTNVGPGVMAGYHQHMFSLRIDPAIDGYKNTVIYEESLPLPTDPVLNPFGVGYVAQRTAIERAGTATTNVATHRVFKIQNDNIMNPTSQRPVAYKINTIPSQMLLMSPDSFNSKRASFASEPVWVTKYRDDELYAAGEFTNQSVEDTGLSSWAKRDDSVVNEDVVFWHTFGLTHNPRPEDFPVMPVEMLKVGFKPDGFFEKNCALDVPGSTQSFNKSVLVEVRESDPEDSCCARPLAKDGTSWWLAGDQGTSSIVGATIDSLSKALQSRIITSVELVVLYLNRIAYFDRRGPRLNSTPVLNPNALKEAAESDRRRALGLEKGALDGIPFTVKDSYKVKGMTMAAGSPAFANLIAQEDSFAVAALRNAGALVLGKTNMPPMAIGGVQRGLYGRAESPYNPDYLPAAWHSGSSSGSGVAVASNLCAFGLGEETVSSGRSPASNNGLVAYTPSRGIISIRGNWPLFPLRDTVVPHTRTVRDMLHVLDALTVEDPDTSGDLWRTQTVVKLPKLAAIEPGDFMDLAKPGLLAGKRIGVPKMYVGTDLGGYEKIEIRPSILDLWRDAEKTLTKLGVTCVEVDFPAVSEYEQDRRGSRDLYERNMLPPGWNDLEINDMVSAAWEEFLQLNGDPELSTLANVNPWIIHADPPEAVDTQRSSKAHEGCDSIEYQRIVDRAKKGYGGPQTFPQLPEVLRGLERARTELFEDWMNERGLDAVVFPANADIAPSDADVDPISSAAAWRNGTVFSNMNHVMRHLGIPSVTVTMGIMEDTGMPVGLTFIGPAYSDKTLLSYAFDYELASRKREEPPLAPALAMESSILSNTISLSDTQNEDNGLTSSTLPQIEIQAEGRLKRSGAAEVKVRATMSYEGIQDKGFTVQVFVDGLERKQVDGEVTVEIAAEDRRSARLAASLVVILARHTITGYTIAKQIEISNLRKRHVVDYTITISYAIYGLIVHQDELAISRQDKVCLQSTPPAASFSADSFFAQPGLNKA</sequence>
<dbReference type="FunFam" id="3.10.450.40:FF:000017">
    <property type="entry name" value="Amine oxidase"/>
    <property type="match status" value="1"/>
</dbReference>
<proteinExistence type="inferred from homology"/>
<dbReference type="InterPro" id="IPR015798">
    <property type="entry name" value="Cu_amine_oxidase_C"/>
</dbReference>
<dbReference type="Pfam" id="PF02727">
    <property type="entry name" value="Cu_amine_oxidN2"/>
    <property type="match status" value="1"/>
</dbReference>
<evidence type="ECO:0000256" key="4">
    <source>
        <dbReference type="ARBA" id="ARBA00022723"/>
    </source>
</evidence>
<dbReference type="EMBL" id="NCSJ02000024">
    <property type="protein sequence ID" value="RFU34157.1"/>
    <property type="molecule type" value="Genomic_DNA"/>
</dbReference>
<evidence type="ECO:0000256" key="7">
    <source>
        <dbReference type="ARBA" id="ARBA00023008"/>
    </source>
</evidence>
<evidence type="ECO:0000256" key="2">
    <source>
        <dbReference type="ARBA" id="ARBA00007983"/>
    </source>
</evidence>
<feature type="non-terminal residue" evidence="15">
    <location>
        <position position="1424"/>
    </location>
</feature>
<dbReference type="SUPFAM" id="SSF75304">
    <property type="entry name" value="Amidase signature (AS) enzymes"/>
    <property type="match status" value="1"/>
</dbReference>